<gene>
    <name evidence="1" type="ORF">Poli38472_014061</name>
</gene>
<dbReference type="AlphaFoldDB" id="A0A8K1FMY0"/>
<comment type="caution">
    <text evidence="1">The sequence shown here is derived from an EMBL/GenBank/DDBJ whole genome shotgun (WGS) entry which is preliminary data.</text>
</comment>
<evidence type="ECO:0008006" key="3">
    <source>
        <dbReference type="Google" id="ProtNLM"/>
    </source>
</evidence>
<dbReference type="SMART" id="SM00706">
    <property type="entry name" value="TECPR"/>
    <property type="match status" value="1"/>
</dbReference>
<dbReference type="Proteomes" id="UP000794436">
    <property type="component" value="Unassembled WGS sequence"/>
</dbReference>
<protein>
    <recommendedName>
        <fullName evidence="3">Lectin</fullName>
    </recommendedName>
</protein>
<sequence length="178" mass="19607">MNGNLMQISFDGSRVCGVAPANSIWCADDNPNGALNWRQVPGGLKWISVWGDFLWGVNANDDVFVGRSSGDPLWRQLQGKLKQISSDSKQICGANSANEAWCADECIFTAPKWRMLPMKLKQLALINVRCTASAPTTRSGSRQLPGNFRQLDIEGGRIFGVNGDTVNYHKWLTPPPRS</sequence>
<dbReference type="EMBL" id="SPLM01000007">
    <property type="protein sequence ID" value="TMW66749.1"/>
    <property type="molecule type" value="Genomic_DNA"/>
</dbReference>
<accession>A0A8K1FMY0</accession>
<dbReference type="OrthoDB" id="166585at2759"/>
<evidence type="ECO:0000313" key="2">
    <source>
        <dbReference type="Proteomes" id="UP000794436"/>
    </source>
</evidence>
<name>A0A8K1FMY0_PYTOL</name>
<reference evidence="1" key="1">
    <citation type="submission" date="2019-03" db="EMBL/GenBank/DDBJ databases">
        <title>Long read genome sequence of the mycoparasitic Pythium oligandrum ATCC 38472 isolated from sugarbeet rhizosphere.</title>
        <authorList>
            <person name="Gaulin E."/>
        </authorList>
    </citation>
    <scope>NUCLEOTIDE SEQUENCE</scope>
    <source>
        <strain evidence="1">ATCC 38472_TT</strain>
    </source>
</reference>
<proteinExistence type="predicted"/>
<dbReference type="Pfam" id="PF19193">
    <property type="entry name" value="Tectonin"/>
    <property type="match status" value="1"/>
</dbReference>
<keyword evidence="2" id="KW-1185">Reference proteome</keyword>
<evidence type="ECO:0000313" key="1">
    <source>
        <dbReference type="EMBL" id="TMW66749.1"/>
    </source>
</evidence>
<organism evidence="1 2">
    <name type="scientific">Pythium oligandrum</name>
    <name type="common">Mycoparasitic fungus</name>
    <dbReference type="NCBI Taxonomy" id="41045"/>
    <lineage>
        <taxon>Eukaryota</taxon>
        <taxon>Sar</taxon>
        <taxon>Stramenopiles</taxon>
        <taxon>Oomycota</taxon>
        <taxon>Peronosporomycetes</taxon>
        <taxon>Pythiales</taxon>
        <taxon>Pythiaceae</taxon>
        <taxon>Pythium</taxon>
    </lineage>
</organism>
<dbReference type="InterPro" id="IPR006624">
    <property type="entry name" value="Beta-propeller_rpt_TECPR"/>
</dbReference>